<name>M0DAJ0_HALPD</name>
<dbReference type="AlphaFoldDB" id="M0DAJ0"/>
<sequence length="61" mass="6761">MDSVLIGPPDTIATLSLQFGVERIEQSNLIPGEDGIVTFEQLSVRLHSGMFRPLIQLRARP</sequence>
<dbReference type="InParanoid" id="M0DAJ0"/>
<dbReference type="EMBL" id="AOIV01000011">
    <property type="protein sequence ID" value="ELZ32466.1"/>
    <property type="molecule type" value="Genomic_DNA"/>
</dbReference>
<accession>M0DAJ0</accession>
<evidence type="ECO:0000313" key="1">
    <source>
        <dbReference type="EMBL" id="ELZ32466.1"/>
    </source>
</evidence>
<evidence type="ECO:0000313" key="2">
    <source>
        <dbReference type="Proteomes" id="UP000011513"/>
    </source>
</evidence>
<organism evidence="1 2">
    <name type="scientific">Halogeometricum pallidum JCM 14848</name>
    <dbReference type="NCBI Taxonomy" id="1227487"/>
    <lineage>
        <taxon>Archaea</taxon>
        <taxon>Methanobacteriati</taxon>
        <taxon>Methanobacteriota</taxon>
        <taxon>Stenosarchaea group</taxon>
        <taxon>Halobacteria</taxon>
        <taxon>Halobacteriales</taxon>
        <taxon>Haloferacaceae</taxon>
        <taxon>Halogeometricum</taxon>
    </lineage>
</organism>
<proteinExistence type="predicted"/>
<keyword evidence="2" id="KW-1185">Reference proteome</keyword>
<reference evidence="1 2" key="1">
    <citation type="journal article" date="2014" name="PLoS Genet.">
        <title>Phylogenetically driven sequencing of extremely halophilic archaea reveals strategies for static and dynamic osmo-response.</title>
        <authorList>
            <person name="Becker E.A."/>
            <person name="Seitzer P.M."/>
            <person name="Tritt A."/>
            <person name="Larsen D."/>
            <person name="Krusor M."/>
            <person name="Yao A.I."/>
            <person name="Wu D."/>
            <person name="Madern D."/>
            <person name="Eisen J.A."/>
            <person name="Darling A.E."/>
            <person name="Facciotti M.T."/>
        </authorList>
    </citation>
    <scope>NUCLEOTIDE SEQUENCE [LARGE SCALE GENOMIC DNA]</scope>
    <source>
        <strain evidence="1 2">JCM 14848</strain>
    </source>
</reference>
<gene>
    <name evidence="1" type="ORF">C474_06582</name>
</gene>
<comment type="caution">
    <text evidence="1">The sequence shown here is derived from an EMBL/GenBank/DDBJ whole genome shotgun (WGS) entry which is preliminary data.</text>
</comment>
<protein>
    <submittedName>
        <fullName evidence="1">Uncharacterized protein</fullName>
    </submittedName>
</protein>
<dbReference type="Proteomes" id="UP000011513">
    <property type="component" value="Unassembled WGS sequence"/>
</dbReference>